<feature type="transmembrane region" description="Helical" evidence="9">
    <location>
        <begin position="100"/>
        <end position="122"/>
    </location>
</feature>
<keyword evidence="6 9" id="KW-0812">Transmembrane</keyword>
<evidence type="ECO:0000256" key="8">
    <source>
        <dbReference type="ARBA" id="ARBA00023136"/>
    </source>
</evidence>
<dbReference type="GO" id="GO:0006865">
    <property type="term" value="P:amino acid transport"/>
    <property type="evidence" value="ECO:0007669"/>
    <property type="project" value="TreeGrafter"/>
</dbReference>
<dbReference type="InterPro" id="IPR000515">
    <property type="entry name" value="MetI-like"/>
</dbReference>
<dbReference type="InterPro" id="IPR043429">
    <property type="entry name" value="ArtM/GltK/GlnP/TcyL/YhdX-like"/>
</dbReference>
<keyword evidence="5" id="KW-0997">Cell inner membrane</keyword>
<keyword evidence="8 9" id="KW-0472">Membrane</keyword>
<dbReference type="GO" id="GO:0043190">
    <property type="term" value="C:ATP-binding cassette (ABC) transporter complex"/>
    <property type="evidence" value="ECO:0007669"/>
    <property type="project" value="InterPro"/>
</dbReference>
<evidence type="ECO:0000313" key="12">
    <source>
        <dbReference type="Proteomes" id="UP000030826"/>
    </source>
</evidence>
<dbReference type="Proteomes" id="UP000030826">
    <property type="component" value="Unassembled WGS sequence"/>
</dbReference>
<comment type="caution">
    <text evidence="11">The sequence shown here is derived from an EMBL/GenBank/DDBJ whole genome shotgun (WGS) entry which is preliminary data.</text>
</comment>
<evidence type="ECO:0000256" key="6">
    <source>
        <dbReference type="ARBA" id="ARBA00022692"/>
    </source>
</evidence>
<sequence length="238" mass="26223">MFGLDYSWLLDPVYQRWLLRGIVTTLELAALSSAVAVIAGFLGALVLSLRIWWIDALLEPFVELFRNTPPLLQMLFFYFTLTQLGFRVEDPVTGLTVPLFSAFACAAISLSLFGAALCIEVFRAGLEAVPKATREAARSLGYGRWKLFANVELPIATRISLPSLANVLTNLFKTTSQASVIAVPELMYYAGQIYNDTFRTLEVMTFVLVVYVVLVSILAGAMNLLERAMAFPGYGKGS</sequence>
<protein>
    <submittedName>
        <fullName evidence="11">Amino acid ABC transporter permease</fullName>
    </submittedName>
</protein>
<proteinExistence type="inferred from homology"/>
<accession>A0A0B1Q6U1</accession>
<dbReference type="EMBL" id="JRFJ01000002">
    <property type="protein sequence ID" value="KHJ54560.1"/>
    <property type="molecule type" value="Genomic_DNA"/>
</dbReference>
<dbReference type="Pfam" id="PF00528">
    <property type="entry name" value="BPD_transp_1"/>
    <property type="match status" value="1"/>
</dbReference>
<dbReference type="PROSITE" id="PS50928">
    <property type="entry name" value="ABC_TM1"/>
    <property type="match status" value="1"/>
</dbReference>
<dbReference type="CDD" id="cd06261">
    <property type="entry name" value="TM_PBP2"/>
    <property type="match status" value="1"/>
</dbReference>
<gene>
    <name evidence="11" type="ORF">LA66_08135</name>
</gene>
<keyword evidence="7 9" id="KW-1133">Transmembrane helix</keyword>
<feature type="transmembrane region" description="Helical" evidence="9">
    <location>
        <begin position="203"/>
        <end position="225"/>
    </location>
</feature>
<dbReference type="STRING" id="370622.LA66_08135"/>
<keyword evidence="4" id="KW-1003">Cell membrane</keyword>
<organism evidence="11 12">
    <name type="scientific">Aureimonas altamirensis</name>
    <dbReference type="NCBI Taxonomy" id="370622"/>
    <lineage>
        <taxon>Bacteria</taxon>
        <taxon>Pseudomonadati</taxon>
        <taxon>Pseudomonadota</taxon>
        <taxon>Alphaproteobacteria</taxon>
        <taxon>Hyphomicrobiales</taxon>
        <taxon>Aurantimonadaceae</taxon>
        <taxon>Aureimonas</taxon>
    </lineage>
</organism>
<dbReference type="OrthoDB" id="7341446at2"/>
<evidence type="ECO:0000256" key="3">
    <source>
        <dbReference type="ARBA" id="ARBA00022448"/>
    </source>
</evidence>
<evidence type="ECO:0000256" key="4">
    <source>
        <dbReference type="ARBA" id="ARBA00022475"/>
    </source>
</evidence>
<evidence type="ECO:0000259" key="10">
    <source>
        <dbReference type="PROSITE" id="PS50928"/>
    </source>
</evidence>
<dbReference type="Gene3D" id="1.10.3720.10">
    <property type="entry name" value="MetI-like"/>
    <property type="match status" value="1"/>
</dbReference>
<reference evidence="11 12" key="1">
    <citation type="submission" date="2014-09" db="EMBL/GenBank/DDBJ databases">
        <title>Isolation and characterization of Aurantimonas altamirensis ON-56566 from clinical sample following a dog bite.</title>
        <authorList>
            <person name="Eshaghi A."/>
            <person name="Li A."/>
            <person name="Shahinas D."/>
            <person name="Bahn P."/>
            <person name="Kus J.V."/>
            <person name="Patel S.N."/>
        </authorList>
    </citation>
    <scope>NUCLEOTIDE SEQUENCE [LARGE SCALE GENOMIC DNA]</scope>
    <source>
        <strain evidence="11 12">ON-56566</strain>
    </source>
</reference>
<dbReference type="RefSeq" id="WP_039191227.1">
    <property type="nucleotide sequence ID" value="NZ_JRFJ01000002.1"/>
</dbReference>
<dbReference type="AlphaFoldDB" id="A0A0B1Q6U1"/>
<feature type="transmembrane region" description="Helical" evidence="9">
    <location>
        <begin position="28"/>
        <end position="49"/>
    </location>
</feature>
<evidence type="ECO:0000256" key="9">
    <source>
        <dbReference type="RuleBase" id="RU363032"/>
    </source>
</evidence>
<dbReference type="PANTHER" id="PTHR30614:SF10">
    <property type="entry name" value="ARGININE ABC TRANSPORTER PERMEASE PROTEIN ARTM"/>
    <property type="match status" value="1"/>
</dbReference>
<dbReference type="PANTHER" id="PTHR30614">
    <property type="entry name" value="MEMBRANE COMPONENT OF AMINO ACID ABC TRANSPORTER"/>
    <property type="match status" value="1"/>
</dbReference>
<comment type="subcellular location">
    <subcellularLocation>
        <location evidence="1">Cell inner membrane</location>
        <topology evidence="1">Multi-pass membrane protein</topology>
    </subcellularLocation>
    <subcellularLocation>
        <location evidence="9">Cell membrane</location>
        <topology evidence="9">Multi-pass membrane protein</topology>
    </subcellularLocation>
</comment>
<dbReference type="InterPro" id="IPR035906">
    <property type="entry name" value="MetI-like_sf"/>
</dbReference>
<feature type="domain" description="ABC transmembrane type-1" evidence="10">
    <location>
        <begin position="22"/>
        <end position="219"/>
    </location>
</feature>
<dbReference type="SUPFAM" id="SSF161098">
    <property type="entry name" value="MetI-like"/>
    <property type="match status" value="1"/>
</dbReference>
<evidence type="ECO:0000256" key="2">
    <source>
        <dbReference type="ARBA" id="ARBA00010072"/>
    </source>
</evidence>
<keyword evidence="3 9" id="KW-0813">Transport</keyword>
<evidence type="ECO:0000256" key="5">
    <source>
        <dbReference type="ARBA" id="ARBA00022519"/>
    </source>
</evidence>
<evidence type="ECO:0000313" key="11">
    <source>
        <dbReference type="EMBL" id="KHJ54560.1"/>
    </source>
</evidence>
<name>A0A0B1Q6U1_9HYPH</name>
<feature type="transmembrane region" description="Helical" evidence="9">
    <location>
        <begin position="70"/>
        <end position="88"/>
    </location>
</feature>
<evidence type="ECO:0000256" key="1">
    <source>
        <dbReference type="ARBA" id="ARBA00004429"/>
    </source>
</evidence>
<dbReference type="InterPro" id="IPR010065">
    <property type="entry name" value="AA_ABC_transptr_permease_3TM"/>
</dbReference>
<dbReference type="NCBIfam" id="TIGR01726">
    <property type="entry name" value="HEQRo_perm_3TM"/>
    <property type="match status" value="1"/>
</dbReference>
<evidence type="ECO:0000256" key="7">
    <source>
        <dbReference type="ARBA" id="ARBA00022989"/>
    </source>
</evidence>
<dbReference type="GO" id="GO:0022857">
    <property type="term" value="F:transmembrane transporter activity"/>
    <property type="evidence" value="ECO:0007669"/>
    <property type="project" value="InterPro"/>
</dbReference>
<comment type="similarity">
    <text evidence="2">Belongs to the binding-protein-dependent transport system permease family. HisMQ subfamily.</text>
</comment>